<protein>
    <submittedName>
        <fullName evidence="2">ATP-binding cassette domain-containing protein</fullName>
    </submittedName>
</protein>
<organism evidence="2 3">
    <name type="scientific">Paenibacillus sepulcri</name>
    <dbReference type="NCBI Taxonomy" id="359917"/>
    <lineage>
        <taxon>Bacteria</taxon>
        <taxon>Bacillati</taxon>
        <taxon>Bacillota</taxon>
        <taxon>Bacilli</taxon>
        <taxon>Bacillales</taxon>
        <taxon>Paenibacillaceae</taxon>
        <taxon>Paenibacillus</taxon>
    </lineage>
</organism>
<evidence type="ECO:0000259" key="1">
    <source>
        <dbReference type="Pfam" id="PF00005"/>
    </source>
</evidence>
<accession>A0ABS7CIU7</accession>
<evidence type="ECO:0000313" key="2">
    <source>
        <dbReference type="EMBL" id="MBW7460862.1"/>
    </source>
</evidence>
<dbReference type="SUPFAM" id="SSF52540">
    <property type="entry name" value="P-loop containing nucleoside triphosphate hydrolases"/>
    <property type="match status" value="1"/>
</dbReference>
<dbReference type="Pfam" id="PF00005">
    <property type="entry name" value="ABC_tran"/>
    <property type="match status" value="1"/>
</dbReference>
<dbReference type="PANTHER" id="PTHR42855:SF1">
    <property type="entry name" value="ABC TRANSPORTER DOMAIN-CONTAINING PROTEIN"/>
    <property type="match status" value="1"/>
</dbReference>
<dbReference type="InterPro" id="IPR003439">
    <property type="entry name" value="ABC_transporter-like_ATP-bd"/>
</dbReference>
<keyword evidence="2" id="KW-0547">Nucleotide-binding</keyword>
<sequence>MHVLTIDHIAKSYGEKILFDDVSFGVETGDKIGIIGVNGTGKSTFLNVVAGIEPPDSGSILVAGGATVQMLSQNPVFDPELTVLEHVLSGDSEQMRAVRASIQALHALEQMPGDSGLQEQLVRANQRM</sequence>
<dbReference type="GO" id="GO:0005524">
    <property type="term" value="F:ATP binding"/>
    <property type="evidence" value="ECO:0007669"/>
    <property type="project" value="UniProtKB-KW"/>
</dbReference>
<evidence type="ECO:0000313" key="3">
    <source>
        <dbReference type="Proteomes" id="UP001519887"/>
    </source>
</evidence>
<keyword evidence="2" id="KW-0067">ATP-binding</keyword>
<keyword evidence="3" id="KW-1185">Reference proteome</keyword>
<dbReference type="EMBL" id="JAHZIK010002514">
    <property type="protein sequence ID" value="MBW7460862.1"/>
    <property type="molecule type" value="Genomic_DNA"/>
</dbReference>
<feature type="domain" description="ABC transporter" evidence="1">
    <location>
        <begin position="20"/>
        <end position="111"/>
    </location>
</feature>
<feature type="non-terminal residue" evidence="2">
    <location>
        <position position="128"/>
    </location>
</feature>
<reference evidence="2 3" key="1">
    <citation type="submission" date="2021-07" db="EMBL/GenBank/DDBJ databases">
        <title>Paenibacillus radiodurans sp. nov., isolated from the southeastern edge of Tengger Desert.</title>
        <authorList>
            <person name="Zhang G."/>
        </authorList>
    </citation>
    <scope>NUCLEOTIDE SEQUENCE [LARGE SCALE GENOMIC DNA]</scope>
    <source>
        <strain evidence="2 3">CCM 7311</strain>
    </source>
</reference>
<comment type="caution">
    <text evidence="2">The sequence shown here is derived from an EMBL/GenBank/DDBJ whole genome shotgun (WGS) entry which is preliminary data.</text>
</comment>
<dbReference type="Proteomes" id="UP001519887">
    <property type="component" value="Unassembled WGS sequence"/>
</dbReference>
<gene>
    <name evidence="2" type="ORF">K0U00_43060</name>
</gene>
<dbReference type="InterPro" id="IPR051309">
    <property type="entry name" value="ABCF_ATPase"/>
</dbReference>
<dbReference type="PANTHER" id="PTHR42855">
    <property type="entry name" value="ABC TRANSPORTER ATP-BINDING SUBUNIT"/>
    <property type="match status" value="1"/>
</dbReference>
<proteinExistence type="predicted"/>
<dbReference type="InterPro" id="IPR027417">
    <property type="entry name" value="P-loop_NTPase"/>
</dbReference>
<name>A0ABS7CIU7_9BACL</name>
<dbReference type="Gene3D" id="3.40.50.300">
    <property type="entry name" value="P-loop containing nucleotide triphosphate hydrolases"/>
    <property type="match status" value="1"/>
</dbReference>